<dbReference type="EMBL" id="MW965453">
    <property type="protein sequence ID" value="QVE65550.1"/>
    <property type="molecule type" value="Genomic_DNA"/>
</dbReference>
<dbReference type="Proteomes" id="UP000694260">
    <property type="component" value="Segment"/>
</dbReference>
<sequence>MRIFGFIIERASKRLFPNELDAYEAGIEDGFDACLDAVHTIQDKRSQEDAVKALLGTYRNGVKEA</sequence>
<accession>A0A8E5KHE5</accession>
<proteinExistence type="predicted"/>
<evidence type="ECO:0000313" key="2">
    <source>
        <dbReference type="Proteomes" id="UP000694260"/>
    </source>
</evidence>
<reference evidence="1" key="1">
    <citation type="submission" date="2021-04" db="EMBL/GenBank/DDBJ databases">
        <title>Genomic characterization of the novel lytic bacteriophage vB_RsoP_BMB50 infecting Ralstonia solanacearum.</title>
        <authorList>
            <person name="Wang K."/>
            <person name="Liu Q."/>
            <person name="Dong Z."/>
            <person name="Sun M."/>
            <person name="Peng D."/>
        </authorList>
    </citation>
    <scope>NUCLEOTIDE SEQUENCE</scope>
</reference>
<keyword evidence="2" id="KW-1185">Reference proteome</keyword>
<organism evidence="1 2">
    <name type="scientific">Ralstonia phage vB_RsoP_BMB50</name>
    <dbReference type="NCBI Taxonomy" id="2834269"/>
    <lineage>
        <taxon>Viruses</taxon>
        <taxon>Duplodnaviria</taxon>
        <taxon>Heunggongvirae</taxon>
        <taxon>Uroviricota</taxon>
        <taxon>Caudoviricetes</taxon>
        <taxon>Autographivirales</taxon>
        <taxon>Autonotataviridae</taxon>
        <taxon>Okabevirinae</taxon>
        <taxon>Hongshanvirus</taxon>
        <taxon>Hongshanvirus BMB50</taxon>
    </lineage>
</organism>
<evidence type="ECO:0000313" key="1">
    <source>
        <dbReference type="EMBL" id="QVE65550.1"/>
    </source>
</evidence>
<name>A0A8E5KHE5_9CAUD</name>
<protein>
    <submittedName>
        <fullName evidence="1">Uncharacterized protein</fullName>
    </submittedName>
</protein>